<dbReference type="AlphaFoldDB" id="A0A1Y1YCU1"/>
<feature type="region of interest" description="Disordered" evidence="1">
    <location>
        <begin position="43"/>
        <end position="117"/>
    </location>
</feature>
<comment type="caution">
    <text evidence="4">The sequence shown here is derived from an EMBL/GenBank/DDBJ whole genome shotgun (WGS) entry which is preliminary data.</text>
</comment>
<feature type="chain" id="PRO_5012146691" description="Peptidase C51 domain-containing protein" evidence="2">
    <location>
        <begin position="19"/>
        <end position="240"/>
    </location>
</feature>
<dbReference type="SUPFAM" id="SSF54001">
    <property type="entry name" value="Cysteine proteinases"/>
    <property type="match status" value="1"/>
</dbReference>
<proteinExistence type="predicted"/>
<evidence type="ECO:0000313" key="4">
    <source>
        <dbReference type="EMBL" id="ORX95743.1"/>
    </source>
</evidence>
<evidence type="ECO:0000259" key="3">
    <source>
        <dbReference type="PROSITE" id="PS50911"/>
    </source>
</evidence>
<evidence type="ECO:0000256" key="2">
    <source>
        <dbReference type="SAM" id="SignalP"/>
    </source>
</evidence>
<dbReference type="InterPro" id="IPR038765">
    <property type="entry name" value="Papain-like_cys_pep_sf"/>
</dbReference>
<dbReference type="InterPro" id="IPR007921">
    <property type="entry name" value="CHAP_dom"/>
</dbReference>
<organism evidence="4 5">
    <name type="scientific">Basidiobolus meristosporus CBS 931.73</name>
    <dbReference type="NCBI Taxonomy" id="1314790"/>
    <lineage>
        <taxon>Eukaryota</taxon>
        <taxon>Fungi</taxon>
        <taxon>Fungi incertae sedis</taxon>
        <taxon>Zoopagomycota</taxon>
        <taxon>Entomophthoromycotina</taxon>
        <taxon>Basidiobolomycetes</taxon>
        <taxon>Basidiobolales</taxon>
        <taxon>Basidiobolaceae</taxon>
        <taxon>Basidiobolus</taxon>
    </lineage>
</organism>
<feature type="signal peptide" evidence="2">
    <location>
        <begin position="1"/>
        <end position="18"/>
    </location>
</feature>
<feature type="compositionally biased region" description="Low complexity" evidence="1">
    <location>
        <begin position="47"/>
        <end position="67"/>
    </location>
</feature>
<dbReference type="Proteomes" id="UP000193498">
    <property type="component" value="Unassembled WGS sequence"/>
</dbReference>
<protein>
    <recommendedName>
        <fullName evidence="3">Peptidase C51 domain-containing protein</fullName>
    </recommendedName>
</protein>
<dbReference type="EMBL" id="MCFE01000168">
    <property type="protein sequence ID" value="ORX95743.1"/>
    <property type="molecule type" value="Genomic_DNA"/>
</dbReference>
<feature type="domain" description="Peptidase C51" evidence="3">
    <location>
        <begin position="111"/>
        <end position="238"/>
    </location>
</feature>
<dbReference type="InParanoid" id="A0A1Y1YCU1"/>
<sequence>MYFSVIIALYLSGLAVQALPLNIRSSDIDAVAGSGINRRSSYSYVPNYSQGNSQYQNQNQSQNQTQKKQGKQSDGQTTNSNNNDGYDTKGTSNSSSNNGYGTKGTSNSKGKSDIGKSQGYSNADGGLEFLFKNGQCTDWADARYAQLTGHHVEWRSDAKNWANDARSNGWTVSSKPQSPCIIVLQPGSQGIGASGHVAVVESINSDGSVYTSNYNFNGGPYIKAYTTFKSGNGVDYIWRN</sequence>
<evidence type="ECO:0000256" key="1">
    <source>
        <dbReference type="SAM" id="MobiDB-lite"/>
    </source>
</evidence>
<dbReference type="Gene3D" id="3.90.1720.10">
    <property type="entry name" value="endopeptidase domain like (from Nostoc punctiforme)"/>
    <property type="match status" value="1"/>
</dbReference>
<keyword evidence="5" id="KW-1185">Reference proteome</keyword>
<dbReference type="PROSITE" id="PS50911">
    <property type="entry name" value="CHAP"/>
    <property type="match status" value="1"/>
</dbReference>
<name>A0A1Y1YCU1_9FUNG</name>
<accession>A0A1Y1YCU1</accession>
<feature type="compositionally biased region" description="Polar residues" evidence="1">
    <location>
        <begin position="74"/>
        <end position="85"/>
    </location>
</feature>
<dbReference type="Pfam" id="PF05257">
    <property type="entry name" value="CHAP"/>
    <property type="match status" value="1"/>
</dbReference>
<reference evidence="4 5" key="1">
    <citation type="submission" date="2016-07" db="EMBL/GenBank/DDBJ databases">
        <title>Pervasive Adenine N6-methylation of Active Genes in Fungi.</title>
        <authorList>
            <consortium name="DOE Joint Genome Institute"/>
            <person name="Mondo S.J."/>
            <person name="Dannebaum R.O."/>
            <person name="Kuo R.C."/>
            <person name="Labutti K."/>
            <person name="Haridas S."/>
            <person name="Kuo A."/>
            <person name="Salamov A."/>
            <person name="Ahrendt S.R."/>
            <person name="Lipzen A."/>
            <person name="Sullivan W."/>
            <person name="Andreopoulos W.B."/>
            <person name="Clum A."/>
            <person name="Lindquist E."/>
            <person name="Daum C."/>
            <person name="Ramamoorthy G.K."/>
            <person name="Gryganskyi A."/>
            <person name="Culley D."/>
            <person name="Magnuson J.K."/>
            <person name="James T.Y."/>
            <person name="O'Malley M.A."/>
            <person name="Stajich J.E."/>
            <person name="Spatafora J.W."/>
            <person name="Visel A."/>
            <person name="Grigoriev I.V."/>
        </authorList>
    </citation>
    <scope>NUCLEOTIDE SEQUENCE [LARGE SCALE GENOMIC DNA]</scope>
    <source>
        <strain evidence="4 5">CBS 931.73</strain>
    </source>
</reference>
<keyword evidence="2" id="KW-0732">Signal</keyword>
<evidence type="ECO:0000313" key="5">
    <source>
        <dbReference type="Proteomes" id="UP000193498"/>
    </source>
</evidence>
<gene>
    <name evidence="4" type="ORF">K493DRAFT_337193</name>
</gene>
<feature type="compositionally biased region" description="Low complexity" evidence="1">
    <location>
        <begin position="88"/>
        <end position="108"/>
    </location>
</feature>